<keyword evidence="2" id="KW-1185">Reference proteome</keyword>
<evidence type="ECO:0000313" key="2">
    <source>
        <dbReference type="Proteomes" id="UP000077177"/>
    </source>
</evidence>
<dbReference type="PATRIC" id="fig|1492898.3.peg.4149"/>
<dbReference type="EMBL" id="CP011390">
    <property type="protein sequence ID" value="ANE52274.1"/>
    <property type="molecule type" value="Genomic_DNA"/>
</dbReference>
<organism evidence="1 2">
    <name type="scientific">Flavisolibacter tropicus</name>
    <dbReference type="NCBI Taxonomy" id="1492898"/>
    <lineage>
        <taxon>Bacteria</taxon>
        <taxon>Pseudomonadati</taxon>
        <taxon>Bacteroidota</taxon>
        <taxon>Chitinophagia</taxon>
        <taxon>Chitinophagales</taxon>
        <taxon>Chitinophagaceae</taxon>
        <taxon>Flavisolibacter</taxon>
    </lineage>
</organism>
<dbReference type="STRING" id="1492898.SY85_19080"/>
<name>A0A172TZH6_9BACT</name>
<reference evidence="2" key="1">
    <citation type="submission" date="2015-01" db="EMBL/GenBank/DDBJ databases">
        <title>Flavisolibacter sp./LCS9/ whole genome sequencing.</title>
        <authorList>
            <person name="Kim M.K."/>
            <person name="Srinivasan S."/>
            <person name="Lee J.-J."/>
        </authorList>
    </citation>
    <scope>NUCLEOTIDE SEQUENCE [LARGE SCALE GENOMIC DNA]</scope>
    <source>
        <strain evidence="2">LCS9</strain>
    </source>
</reference>
<reference evidence="1 2" key="2">
    <citation type="journal article" date="2016" name="Int. J. Syst. Evol. Microbiol.">
        <title>Flavisolibacter tropicus sp. nov., isolated from tropical soil.</title>
        <authorList>
            <person name="Lee J.J."/>
            <person name="Kang M.S."/>
            <person name="Kim G.S."/>
            <person name="Lee C.S."/>
            <person name="Lim S."/>
            <person name="Lee J."/>
            <person name="Roh S.H."/>
            <person name="Kang H."/>
            <person name="Ha J.M."/>
            <person name="Bae S."/>
            <person name="Jung H.Y."/>
            <person name="Kim M.K."/>
        </authorList>
    </citation>
    <scope>NUCLEOTIDE SEQUENCE [LARGE SCALE GENOMIC DNA]</scope>
    <source>
        <strain evidence="1 2">LCS9</strain>
    </source>
</reference>
<sequence length="218" mass="24418">MKKIALFVISSFIVAKSFAQSEKYLKAMEAKVAIVETMRSPDELRDLANTFERIADAEKNQWQPYYYAALAQVNSGYALSNGQMGGLADKLDPIADKAEELINKAEALSKDNSEIFIVKKMIATLRMMADPQNRYMQYGPKAQQALDAAKKLDPNNPRVYLLEGQDKFFTPEQFGGSKTVAKQLFETALGKFETFKPASSIDPTWGKGTTQYFLSQIK</sequence>
<evidence type="ECO:0000313" key="1">
    <source>
        <dbReference type="EMBL" id="ANE52274.1"/>
    </source>
</evidence>
<proteinExistence type="predicted"/>
<dbReference type="RefSeq" id="WP_066406575.1">
    <property type="nucleotide sequence ID" value="NZ_CP011390.1"/>
</dbReference>
<dbReference type="OrthoDB" id="1150971at2"/>
<evidence type="ECO:0008006" key="3">
    <source>
        <dbReference type="Google" id="ProtNLM"/>
    </source>
</evidence>
<dbReference type="AlphaFoldDB" id="A0A172TZH6"/>
<protein>
    <recommendedName>
        <fullName evidence="3">Tetratricopeptide repeat protein</fullName>
    </recommendedName>
</protein>
<accession>A0A172TZH6</accession>
<dbReference type="KEGG" id="fla:SY85_19080"/>
<gene>
    <name evidence="1" type="ORF">SY85_19080</name>
</gene>
<dbReference type="Proteomes" id="UP000077177">
    <property type="component" value="Chromosome"/>
</dbReference>